<keyword evidence="1" id="KW-0597">Phosphoprotein</keyword>
<feature type="signal peptide" evidence="3">
    <location>
        <begin position="1"/>
        <end position="20"/>
    </location>
</feature>
<keyword evidence="2" id="KW-0175">Coiled coil</keyword>
<feature type="domain" description="Tbk1/Ikki binding" evidence="4">
    <location>
        <begin position="14"/>
        <end position="65"/>
    </location>
</feature>
<reference evidence="5" key="1">
    <citation type="submission" date="2025-08" db="UniProtKB">
        <authorList>
            <consortium name="Ensembl"/>
        </authorList>
    </citation>
    <scope>IDENTIFICATION</scope>
</reference>
<dbReference type="Proteomes" id="UP000261340">
    <property type="component" value="Unplaced"/>
</dbReference>
<evidence type="ECO:0000313" key="6">
    <source>
        <dbReference type="Proteomes" id="UP000261340"/>
    </source>
</evidence>
<evidence type="ECO:0000259" key="4">
    <source>
        <dbReference type="Pfam" id="PF12845"/>
    </source>
</evidence>
<dbReference type="PANTHER" id="PTHR15249">
    <property type="entry name" value="TRAF FAMILY MEMBER-ASSOCIATED NF-KAPPA-B ACTIVATOR"/>
    <property type="match status" value="1"/>
</dbReference>
<accession>A0A3Q0T195</accession>
<name>A0A3Q0T195_AMPCI</name>
<dbReference type="GO" id="GO:0043124">
    <property type="term" value="P:negative regulation of canonical NF-kappaB signal transduction"/>
    <property type="evidence" value="ECO:0007669"/>
    <property type="project" value="InterPro"/>
</dbReference>
<feature type="chain" id="PRO_5018756277" evidence="3">
    <location>
        <begin position="21"/>
        <end position="237"/>
    </location>
</feature>
<sequence length="237" mass="26276">MDFCSLLLASLFVSQDMVEAFEEIEGKFRQIRSLTKRQKDHLKRFHGGSDTSNDQRFSMPIQCTDRTADSEAPFSSALRPQVDNSLVSTSLASRGASQEDKDLVESLTKLSVKFPPSADSEYDFLNSAPDRQIGLTMPVQRPLSSVSSTLTEEESVPFVYANSPSHTTSSTLSQESVRGPQQPVWRPKLCDAADMRTELGTPQSSTRECAFCNAVVPPDQMNSHLYSHFSLKNDADK</sequence>
<reference evidence="5" key="2">
    <citation type="submission" date="2025-09" db="UniProtKB">
        <authorList>
            <consortium name="Ensembl"/>
        </authorList>
    </citation>
    <scope>IDENTIFICATION</scope>
</reference>
<dbReference type="PANTHER" id="PTHR15249:SF0">
    <property type="entry name" value="TRAF FAMILY MEMBER-ASSOCIATED NF-KAPPA-B ACTIVATOR"/>
    <property type="match status" value="1"/>
</dbReference>
<keyword evidence="6" id="KW-1185">Reference proteome</keyword>
<evidence type="ECO:0000256" key="3">
    <source>
        <dbReference type="SAM" id="SignalP"/>
    </source>
</evidence>
<protein>
    <submittedName>
        <fullName evidence="5">TRAF family member-associated NFKB activator</fullName>
    </submittedName>
</protein>
<evidence type="ECO:0000256" key="2">
    <source>
        <dbReference type="ARBA" id="ARBA00023054"/>
    </source>
</evidence>
<dbReference type="InterPro" id="IPR024581">
    <property type="entry name" value="TBD"/>
</dbReference>
<dbReference type="GeneTree" id="ENSGT00390000008712"/>
<dbReference type="InterPro" id="IPR039669">
    <property type="entry name" value="TANK"/>
</dbReference>
<dbReference type="STRING" id="61819.ENSACIP00000027728"/>
<dbReference type="OMA" id="KMKEHYE"/>
<organism evidence="5 6">
    <name type="scientific">Amphilophus citrinellus</name>
    <name type="common">Midas cichlid</name>
    <name type="synonym">Cichlasoma citrinellum</name>
    <dbReference type="NCBI Taxonomy" id="61819"/>
    <lineage>
        <taxon>Eukaryota</taxon>
        <taxon>Metazoa</taxon>
        <taxon>Chordata</taxon>
        <taxon>Craniata</taxon>
        <taxon>Vertebrata</taxon>
        <taxon>Euteleostomi</taxon>
        <taxon>Actinopterygii</taxon>
        <taxon>Neopterygii</taxon>
        <taxon>Teleostei</taxon>
        <taxon>Neoteleostei</taxon>
        <taxon>Acanthomorphata</taxon>
        <taxon>Ovalentaria</taxon>
        <taxon>Cichlomorphae</taxon>
        <taxon>Cichliformes</taxon>
        <taxon>Cichlidae</taxon>
        <taxon>New World cichlids</taxon>
        <taxon>Cichlasomatinae</taxon>
        <taxon>Heroini</taxon>
        <taxon>Amphilophus</taxon>
    </lineage>
</organism>
<keyword evidence="3" id="KW-0732">Signal</keyword>
<dbReference type="AlphaFoldDB" id="A0A3Q0T195"/>
<dbReference type="Pfam" id="PF12845">
    <property type="entry name" value="TBD"/>
    <property type="match status" value="1"/>
</dbReference>
<dbReference type="Ensembl" id="ENSACIT00000028458.1">
    <property type="protein sequence ID" value="ENSACIP00000027728.1"/>
    <property type="gene ID" value="ENSACIG00000021487.1"/>
</dbReference>
<proteinExistence type="predicted"/>
<evidence type="ECO:0000313" key="5">
    <source>
        <dbReference type="Ensembl" id="ENSACIP00000027728.1"/>
    </source>
</evidence>
<evidence type="ECO:0000256" key="1">
    <source>
        <dbReference type="ARBA" id="ARBA00022553"/>
    </source>
</evidence>